<feature type="region of interest" description="Disordered" evidence="11">
    <location>
        <begin position="766"/>
        <end position="863"/>
    </location>
</feature>
<evidence type="ECO:0000256" key="5">
    <source>
        <dbReference type="ARBA" id="ARBA00022701"/>
    </source>
</evidence>
<feature type="compositionally biased region" description="Pro residues" evidence="11">
    <location>
        <begin position="834"/>
        <end position="863"/>
    </location>
</feature>
<dbReference type="FunFam" id="1.20.120.1240:FF:000012">
    <property type="entry name" value="dynamin-3 isoform X1"/>
    <property type="match status" value="1"/>
</dbReference>
<evidence type="ECO:0000256" key="11">
    <source>
        <dbReference type="SAM" id="MobiDB-lite"/>
    </source>
</evidence>
<dbReference type="GO" id="GO:0005525">
    <property type="term" value="F:GTP binding"/>
    <property type="evidence" value="ECO:0007669"/>
    <property type="project" value="UniProtKB-KW"/>
</dbReference>
<dbReference type="PROSITE" id="PS00410">
    <property type="entry name" value="G_DYNAMIN_1"/>
    <property type="match status" value="1"/>
</dbReference>
<dbReference type="InterPro" id="IPR027417">
    <property type="entry name" value="P-loop_NTPase"/>
</dbReference>
<feature type="compositionally biased region" description="Pro residues" evidence="11">
    <location>
        <begin position="816"/>
        <end position="825"/>
    </location>
</feature>
<evidence type="ECO:0000313" key="15">
    <source>
        <dbReference type="Proteomes" id="UP001652741"/>
    </source>
</evidence>
<sequence>MGNRGMEDLIPLVNKMQDAFSAIGQNSQLDLPQIAVVGGQSAGKSSVLENFVGKDFLPRGSGIVTRRPLVLQLINCPTEYAEFLHCKGKKFTDFDEVRGEIEAETDRITGQNKGISPVPINLRVYSPHVLNLTLVDLPGMTKVPVGDQPADIEQQIRDMLYQFVTKDNCLLLAVSPANSDLANSDALKIAKEVDPQGQRTIGVITKLDLMDEGTDAREILENKLLPLRRGYIGVVNRSQKDIDGKKDITAAMAAERKFFLTHPGYRHLAERMGTPYLQKTLNQQLTNHIRDTLPGLRAKLQSQLLSIEKEVEEYKNFRPDDPSRKTKALLQMVQQFSVDFEKRIEGSGDQIDTAELSGGARINRIFHERFPFELVKMEFNEKELRKEISYAIKNIHGIRTGLFTPDLAFEAIVKKQIQKLKEPSLKCIDMVVSELTSTIQKCSDKLAQYPMLREEMEKIVTQHIRDRESRTKDQVMLLIDIELAYMNTNHEDFIGFANAQQRSSQVAQKKQTGSKQDEIMPERGAVNDRFKVIRKGWLTINNIGIMKGGAKEYWFVLTAESLSWYKDDEEKEKKYMLQVDNLRLRDVEKSFMSSKQIFALFNTEQRNVYKDYRQLELACESQEEIDGWKASFLRAGVYPERVTEKEGKQSDSGDGENGSDNLMHSMDPQLERQVETIRNLVDSYMAIVNKTIRDLMPKTIMYLMINNTKEFINAELLANLYHSGDQNSLMEESQEQAHHRDEMLRMYHALKEALSIIGDISTTTVTTAMPPPVDDSWLRPGGNNSGGRSPAASPTPNRRAPPGPPGRPVSRGSAPGLPPGPPVPSRPGASPDPFGGPPPSVPSRPNRAPPGVPSRRPPPSPTH</sequence>
<dbReference type="GO" id="GO:0031623">
    <property type="term" value="P:receptor internalization"/>
    <property type="evidence" value="ECO:0007669"/>
    <property type="project" value="TreeGrafter"/>
</dbReference>
<dbReference type="GO" id="GO:0098793">
    <property type="term" value="C:presynapse"/>
    <property type="evidence" value="ECO:0007669"/>
    <property type="project" value="GOC"/>
</dbReference>
<dbReference type="FunFam" id="3.40.50.300:FF:000045">
    <property type="entry name" value="dynamin-1 isoform X2"/>
    <property type="match status" value="1"/>
</dbReference>
<dbReference type="GeneID" id="106567059"/>
<keyword evidence="6 10" id="KW-0547">Nucleotide-binding</keyword>
<accession>A0A1S3LLK1</accession>
<feature type="domain" description="GED" evidence="13">
    <location>
        <begin position="674"/>
        <end position="765"/>
    </location>
</feature>
<dbReference type="Pfam" id="PF01031">
    <property type="entry name" value="Dynamin_M"/>
    <property type="match status" value="1"/>
</dbReference>
<organism evidence="15 16">
    <name type="scientific">Salmo salar</name>
    <name type="common">Atlantic salmon</name>
    <dbReference type="NCBI Taxonomy" id="8030"/>
    <lineage>
        <taxon>Eukaryota</taxon>
        <taxon>Metazoa</taxon>
        <taxon>Chordata</taxon>
        <taxon>Craniata</taxon>
        <taxon>Vertebrata</taxon>
        <taxon>Euteleostomi</taxon>
        <taxon>Actinopterygii</taxon>
        <taxon>Neopterygii</taxon>
        <taxon>Teleostei</taxon>
        <taxon>Protacanthopterygii</taxon>
        <taxon>Salmoniformes</taxon>
        <taxon>Salmonidae</taxon>
        <taxon>Salmoninae</taxon>
        <taxon>Salmo</taxon>
    </lineage>
</organism>
<evidence type="ECO:0000256" key="10">
    <source>
        <dbReference type="RuleBase" id="RU003932"/>
    </source>
</evidence>
<evidence type="ECO:0000256" key="2">
    <source>
        <dbReference type="ARBA" id="ARBA00011980"/>
    </source>
</evidence>
<keyword evidence="4" id="KW-0254">Endocytosis</keyword>
<dbReference type="Pfam" id="PF00169">
    <property type="entry name" value="PH"/>
    <property type="match status" value="1"/>
</dbReference>
<dbReference type="GO" id="GO:0003924">
    <property type="term" value="F:GTPase activity"/>
    <property type="evidence" value="ECO:0007669"/>
    <property type="project" value="InterPro"/>
</dbReference>
<dbReference type="Gene3D" id="1.20.120.1240">
    <property type="entry name" value="Dynamin, middle domain"/>
    <property type="match status" value="2"/>
</dbReference>
<keyword evidence="9" id="KW-0505">Motor protein</keyword>
<comment type="subcellular location">
    <subcellularLocation>
        <location evidence="1">Cytoplasm</location>
    </subcellularLocation>
</comment>
<evidence type="ECO:0000256" key="7">
    <source>
        <dbReference type="ARBA" id="ARBA00022801"/>
    </source>
</evidence>
<evidence type="ECO:0000313" key="16">
    <source>
        <dbReference type="RefSeq" id="XP_013991389.1"/>
    </source>
</evidence>
<comment type="similarity">
    <text evidence="10">Belongs to the TRAFAC class dynamin-like GTPase superfamily. Dynamin/Fzo/YdjA family.</text>
</comment>
<reference evidence="16" key="1">
    <citation type="submission" date="2025-08" db="UniProtKB">
        <authorList>
            <consortium name="RefSeq"/>
        </authorList>
    </citation>
    <scope>IDENTIFICATION</scope>
</reference>
<dbReference type="Proteomes" id="UP001652741">
    <property type="component" value="Chromosome ssa01"/>
</dbReference>
<dbReference type="SMART" id="SM00233">
    <property type="entry name" value="PH"/>
    <property type="match status" value="1"/>
</dbReference>
<keyword evidence="3" id="KW-0963">Cytoplasm</keyword>
<dbReference type="GO" id="GO:0005874">
    <property type="term" value="C:microtubule"/>
    <property type="evidence" value="ECO:0007669"/>
    <property type="project" value="UniProtKB-KW"/>
</dbReference>
<dbReference type="InterPro" id="IPR019762">
    <property type="entry name" value="Dynamin_GTPase_CS"/>
</dbReference>
<gene>
    <name evidence="16" type="primary">LOC106567059</name>
</gene>
<evidence type="ECO:0000259" key="12">
    <source>
        <dbReference type="PROSITE" id="PS50003"/>
    </source>
</evidence>
<feature type="region of interest" description="Disordered" evidence="11">
    <location>
        <begin position="642"/>
        <end position="664"/>
    </location>
</feature>
<name>A0A1S3LLK1_SALSA</name>
<dbReference type="InterPro" id="IPR001849">
    <property type="entry name" value="PH_domain"/>
</dbReference>
<dbReference type="CDD" id="cd08771">
    <property type="entry name" value="DLP_1"/>
    <property type="match status" value="1"/>
</dbReference>
<dbReference type="InterPro" id="IPR045063">
    <property type="entry name" value="Dynamin_N"/>
</dbReference>
<dbReference type="Pfam" id="PF00350">
    <property type="entry name" value="Dynamin_N"/>
    <property type="match status" value="1"/>
</dbReference>
<keyword evidence="8 10" id="KW-0342">GTP-binding</keyword>
<dbReference type="PROSITE" id="PS51718">
    <property type="entry name" value="G_DYNAMIN_2"/>
    <property type="match status" value="1"/>
</dbReference>
<dbReference type="GO" id="GO:0008017">
    <property type="term" value="F:microtubule binding"/>
    <property type="evidence" value="ECO:0007669"/>
    <property type="project" value="TreeGrafter"/>
</dbReference>
<evidence type="ECO:0000256" key="8">
    <source>
        <dbReference type="ARBA" id="ARBA00023134"/>
    </source>
</evidence>
<dbReference type="OrthoDB" id="5061070at2759"/>
<feature type="domain" description="Dynamin-type G" evidence="14">
    <location>
        <begin position="28"/>
        <end position="294"/>
    </location>
</feature>
<dbReference type="InterPro" id="IPR022812">
    <property type="entry name" value="Dynamin"/>
</dbReference>
<dbReference type="EC" id="3.6.5.5" evidence="2"/>
<evidence type="ECO:0000256" key="4">
    <source>
        <dbReference type="ARBA" id="ARBA00022583"/>
    </source>
</evidence>
<dbReference type="RefSeq" id="XP_013991389.1">
    <property type="nucleotide sequence ID" value="XM_014135914.2"/>
</dbReference>
<dbReference type="InterPro" id="IPR003130">
    <property type="entry name" value="GED"/>
</dbReference>
<dbReference type="GO" id="GO:0005737">
    <property type="term" value="C:cytoplasm"/>
    <property type="evidence" value="ECO:0007669"/>
    <property type="project" value="UniProtKB-SubCell"/>
</dbReference>
<dbReference type="SUPFAM" id="SSF50729">
    <property type="entry name" value="PH domain-like"/>
    <property type="match status" value="1"/>
</dbReference>
<dbReference type="PANTHER" id="PTHR11566">
    <property type="entry name" value="DYNAMIN"/>
    <property type="match status" value="1"/>
</dbReference>
<evidence type="ECO:0000259" key="14">
    <source>
        <dbReference type="PROSITE" id="PS51718"/>
    </source>
</evidence>
<feature type="domain" description="PH" evidence="12">
    <location>
        <begin position="531"/>
        <end position="637"/>
    </location>
</feature>
<keyword evidence="15" id="KW-1185">Reference proteome</keyword>
<dbReference type="Pfam" id="PF02212">
    <property type="entry name" value="GED"/>
    <property type="match status" value="1"/>
</dbReference>
<evidence type="ECO:0000256" key="6">
    <source>
        <dbReference type="ARBA" id="ARBA00022741"/>
    </source>
</evidence>
<proteinExistence type="inferred from homology"/>
<dbReference type="SMART" id="SM00053">
    <property type="entry name" value="DYNc"/>
    <property type="match status" value="1"/>
</dbReference>
<dbReference type="FunFam" id="1.20.120.1240:FF:000014">
    <property type="entry name" value="Dynamin 2b"/>
    <property type="match status" value="1"/>
</dbReference>
<dbReference type="PROSITE" id="PS51388">
    <property type="entry name" value="GED"/>
    <property type="match status" value="1"/>
</dbReference>
<dbReference type="GO" id="GO:0005886">
    <property type="term" value="C:plasma membrane"/>
    <property type="evidence" value="ECO:0007669"/>
    <property type="project" value="TreeGrafter"/>
</dbReference>
<dbReference type="SUPFAM" id="SSF52540">
    <property type="entry name" value="P-loop containing nucleoside triphosphate hydrolases"/>
    <property type="match status" value="1"/>
</dbReference>
<dbReference type="GO" id="GO:0016185">
    <property type="term" value="P:synaptic vesicle budding from presynaptic endocytic zone membrane"/>
    <property type="evidence" value="ECO:0007669"/>
    <property type="project" value="TreeGrafter"/>
</dbReference>
<dbReference type="InterPro" id="IPR001401">
    <property type="entry name" value="Dynamin_GTPase"/>
</dbReference>
<dbReference type="PROSITE" id="PS50003">
    <property type="entry name" value="PH_DOMAIN"/>
    <property type="match status" value="1"/>
</dbReference>
<evidence type="ECO:0000256" key="9">
    <source>
        <dbReference type="ARBA" id="ARBA00023175"/>
    </source>
</evidence>
<dbReference type="FunFam" id="2.30.29.30:FF:000010">
    <property type="entry name" value="dynamin-1 isoform X2"/>
    <property type="match status" value="1"/>
</dbReference>
<evidence type="ECO:0000259" key="13">
    <source>
        <dbReference type="PROSITE" id="PS51388"/>
    </source>
</evidence>
<dbReference type="InterPro" id="IPR020850">
    <property type="entry name" value="GED_dom"/>
</dbReference>
<dbReference type="SMART" id="SM00302">
    <property type="entry name" value="GED"/>
    <property type="match status" value="1"/>
</dbReference>
<keyword evidence="7" id="KW-0378">Hydrolase</keyword>
<dbReference type="InterPro" id="IPR000375">
    <property type="entry name" value="Dynamin_stalk"/>
</dbReference>
<dbReference type="PANTHER" id="PTHR11566:SF32">
    <property type="entry name" value="DYNAMIN-1"/>
    <property type="match status" value="1"/>
</dbReference>
<protein>
    <recommendedName>
        <fullName evidence="2">dynamin GTPase</fullName>
        <ecNumber evidence="2">3.6.5.5</ecNumber>
    </recommendedName>
</protein>
<dbReference type="AlphaFoldDB" id="A0A1S3LLK1"/>
<dbReference type="Gene3D" id="2.30.29.30">
    <property type="entry name" value="Pleckstrin-homology domain (PH domain)/Phosphotyrosine-binding domain (PTB)"/>
    <property type="match status" value="1"/>
</dbReference>
<dbReference type="Gene3D" id="3.40.50.300">
    <property type="entry name" value="P-loop containing nucleotide triphosphate hydrolases"/>
    <property type="match status" value="1"/>
</dbReference>
<keyword evidence="5" id="KW-0493">Microtubule</keyword>
<dbReference type="CDD" id="cd01256">
    <property type="entry name" value="PH_dynamin"/>
    <property type="match status" value="1"/>
</dbReference>
<dbReference type="InterPro" id="IPR011993">
    <property type="entry name" value="PH-like_dom_sf"/>
</dbReference>
<evidence type="ECO:0000256" key="3">
    <source>
        <dbReference type="ARBA" id="ARBA00022490"/>
    </source>
</evidence>
<feature type="compositionally biased region" description="Basic and acidic residues" evidence="11">
    <location>
        <begin position="642"/>
        <end position="651"/>
    </location>
</feature>
<dbReference type="InterPro" id="IPR030381">
    <property type="entry name" value="G_DYNAMIN_dom"/>
</dbReference>
<dbReference type="PRINTS" id="PR00195">
    <property type="entry name" value="DYNAMIN"/>
</dbReference>
<evidence type="ECO:0000256" key="1">
    <source>
        <dbReference type="ARBA" id="ARBA00004496"/>
    </source>
</evidence>